<dbReference type="InterPro" id="IPR036390">
    <property type="entry name" value="WH_DNA-bd_sf"/>
</dbReference>
<dbReference type="GeneID" id="95405862"/>
<evidence type="ECO:0000256" key="4">
    <source>
        <dbReference type="ARBA" id="ARBA00023163"/>
    </source>
</evidence>
<gene>
    <name evidence="6" type="ORF">J2Z18_003933</name>
</gene>
<dbReference type="Pfam" id="PF00126">
    <property type="entry name" value="HTH_1"/>
    <property type="match status" value="1"/>
</dbReference>
<keyword evidence="3 6" id="KW-0238">DNA-binding</keyword>
<dbReference type="InterPro" id="IPR005119">
    <property type="entry name" value="LysR_subst-bd"/>
</dbReference>
<comment type="similarity">
    <text evidence="1">Belongs to the LysR transcriptional regulatory family.</text>
</comment>
<dbReference type="Gene3D" id="1.10.10.10">
    <property type="entry name" value="Winged helix-like DNA-binding domain superfamily/Winged helix DNA-binding domain"/>
    <property type="match status" value="1"/>
</dbReference>
<evidence type="ECO:0000256" key="3">
    <source>
        <dbReference type="ARBA" id="ARBA00023125"/>
    </source>
</evidence>
<keyword evidence="7" id="KW-1185">Reference proteome</keyword>
<dbReference type="PROSITE" id="PS50931">
    <property type="entry name" value="HTH_LYSR"/>
    <property type="match status" value="1"/>
</dbReference>
<evidence type="ECO:0000256" key="2">
    <source>
        <dbReference type="ARBA" id="ARBA00023015"/>
    </source>
</evidence>
<dbReference type="InterPro" id="IPR036388">
    <property type="entry name" value="WH-like_DNA-bd_sf"/>
</dbReference>
<keyword evidence="2" id="KW-0805">Transcription regulation</keyword>
<proteinExistence type="inferred from homology"/>
<evidence type="ECO:0000313" key="7">
    <source>
        <dbReference type="Proteomes" id="UP000706926"/>
    </source>
</evidence>
<organism evidence="6 7">
    <name type="scientific">Paenibacillus lactis</name>
    <dbReference type="NCBI Taxonomy" id="228574"/>
    <lineage>
        <taxon>Bacteria</taxon>
        <taxon>Bacillati</taxon>
        <taxon>Bacillota</taxon>
        <taxon>Bacilli</taxon>
        <taxon>Bacillales</taxon>
        <taxon>Paenibacillaceae</taxon>
        <taxon>Paenibacillus</taxon>
    </lineage>
</organism>
<keyword evidence="4" id="KW-0804">Transcription</keyword>
<dbReference type="InterPro" id="IPR000847">
    <property type="entry name" value="LysR_HTH_N"/>
</dbReference>
<dbReference type="GO" id="GO:0003677">
    <property type="term" value="F:DNA binding"/>
    <property type="evidence" value="ECO:0007669"/>
    <property type="project" value="UniProtKB-KW"/>
</dbReference>
<dbReference type="Gene3D" id="3.40.190.290">
    <property type="match status" value="1"/>
</dbReference>
<dbReference type="Proteomes" id="UP000706926">
    <property type="component" value="Unassembled WGS sequence"/>
</dbReference>
<name>A0ABS4FFJ4_9BACL</name>
<dbReference type="SUPFAM" id="SSF46785">
    <property type="entry name" value="Winged helix' DNA-binding domain"/>
    <property type="match status" value="1"/>
</dbReference>
<dbReference type="SUPFAM" id="SSF53850">
    <property type="entry name" value="Periplasmic binding protein-like II"/>
    <property type="match status" value="1"/>
</dbReference>
<dbReference type="PANTHER" id="PTHR30419">
    <property type="entry name" value="HTH-TYPE TRANSCRIPTIONAL REGULATOR YBHD"/>
    <property type="match status" value="1"/>
</dbReference>
<sequence length="312" mass="35268">MELLQLQYFQTVARMEHMTNAAKELRIAQPALSKTIARLEEDLGVPLFDRQNRQIKLNSFGKAFLKSVETALSALEEGRREVTDLAGMERGSIRLATTALNRLSKALGAFRTAYPEVNFRVVQIPPNAMLDMVGMLENGEVDLCFIAASLEEAKIREMPVLQAEVYLAVPAGHRLEGRECISLQELSGEAFIEYKEGHPFRKMNDEFCESAGIRREVVCEVDEPAALNSLVSAGLGLAFVPGCKGDDKPPYSMLRIESPSCHRTFSIAWLEQRYLSKAALRFRQFLVDYFNELQEPVEQERMEQTQAFRQLQ</sequence>
<accession>A0ABS4FFJ4</accession>
<evidence type="ECO:0000256" key="1">
    <source>
        <dbReference type="ARBA" id="ARBA00009437"/>
    </source>
</evidence>
<evidence type="ECO:0000259" key="5">
    <source>
        <dbReference type="PROSITE" id="PS50931"/>
    </source>
</evidence>
<reference evidence="6 7" key="1">
    <citation type="submission" date="2021-03" db="EMBL/GenBank/DDBJ databases">
        <title>Genomic Encyclopedia of Type Strains, Phase IV (KMG-IV): sequencing the most valuable type-strain genomes for metagenomic binning, comparative biology and taxonomic classification.</title>
        <authorList>
            <person name="Goeker M."/>
        </authorList>
    </citation>
    <scope>NUCLEOTIDE SEQUENCE [LARGE SCALE GENOMIC DNA]</scope>
    <source>
        <strain evidence="6 7">DSM 15596</strain>
    </source>
</reference>
<evidence type="ECO:0000313" key="6">
    <source>
        <dbReference type="EMBL" id="MBP1894827.1"/>
    </source>
</evidence>
<dbReference type="InterPro" id="IPR050950">
    <property type="entry name" value="HTH-type_LysR_regulators"/>
</dbReference>
<dbReference type="Pfam" id="PF03466">
    <property type="entry name" value="LysR_substrate"/>
    <property type="match status" value="1"/>
</dbReference>
<protein>
    <submittedName>
        <fullName evidence="6">DNA-binding transcriptional LysR family regulator</fullName>
    </submittedName>
</protein>
<feature type="domain" description="HTH lysR-type" evidence="5">
    <location>
        <begin position="1"/>
        <end position="58"/>
    </location>
</feature>
<dbReference type="PANTHER" id="PTHR30419:SF28">
    <property type="entry name" value="HTH-TYPE TRANSCRIPTIONAL REGULATOR BSDA"/>
    <property type="match status" value="1"/>
</dbReference>
<comment type="caution">
    <text evidence="6">The sequence shown here is derived from an EMBL/GenBank/DDBJ whole genome shotgun (WGS) entry which is preliminary data.</text>
</comment>
<dbReference type="PRINTS" id="PR00039">
    <property type="entry name" value="HTHLYSR"/>
</dbReference>
<dbReference type="EMBL" id="JAGGKI010000010">
    <property type="protein sequence ID" value="MBP1894827.1"/>
    <property type="molecule type" value="Genomic_DNA"/>
</dbReference>
<dbReference type="RefSeq" id="WP_028404518.1">
    <property type="nucleotide sequence ID" value="NZ_CP139098.1"/>
</dbReference>